<dbReference type="KEGG" id="llu:AKJ09_10488"/>
<reference evidence="7 8" key="1">
    <citation type="submission" date="2015-08" db="EMBL/GenBank/DDBJ databases">
        <authorList>
            <person name="Babu N.S."/>
            <person name="Beckwith C.J."/>
            <person name="Beseler K.G."/>
            <person name="Brison A."/>
            <person name="Carone J.V."/>
            <person name="Caskin T.P."/>
            <person name="Diamond M."/>
            <person name="Durham M.E."/>
            <person name="Foxe J.M."/>
            <person name="Go M."/>
            <person name="Henderson B.A."/>
            <person name="Jones I.B."/>
            <person name="McGettigan J.A."/>
            <person name="Micheletti S.J."/>
            <person name="Nasrallah M.E."/>
            <person name="Ortiz D."/>
            <person name="Piller C.R."/>
            <person name="Privatt S.R."/>
            <person name="Schneider S.L."/>
            <person name="Sharp S."/>
            <person name="Smith T.C."/>
            <person name="Stanton J.D."/>
            <person name="Ullery H.E."/>
            <person name="Wilson R.J."/>
            <person name="Serrano M.G."/>
            <person name="Buck G."/>
            <person name="Lee V."/>
            <person name="Wang Y."/>
            <person name="Carvalho R."/>
            <person name="Voegtly L."/>
            <person name="Shi R."/>
            <person name="Duckworth R."/>
            <person name="Johnson A."/>
            <person name="Loviza R."/>
            <person name="Walstead R."/>
            <person name="Shah Z."/>
            <person name="Kiflezghi M."/>
            <person name="Wade K."/>
            <person name="Ball S.L."/>
            <person name="Bradley K.W."/>
            <person name="Asai D.J."/>
            <person name="Bowman C.A."/>
            <person name="Russell D.A."/>
            <person name="Pope W.H."/>
            <person name="Jacobs-Sera D."/>
            <person name="Hendrix R.W."/>
            <person name="Hatfull G.F."/>
        </authorList>
    </citation>
    <scope>NUCLEOTIDE SEQUENCE [LARGE SCALE GENOMIC DNA]</scope>
    <source>
        <strain evidence="7 8">DSM 27648</strain>
    </source>
</reference>
<evidence type="ECO:0000313" key="8">
    <source>
        <dbReference type="Proteomes" id="UP000064967"/>
    </source>
</evidence>
<feature type="transmembrane region" description="Helical" evidence="6">
    <location>
        <begin position="263"/>
        <end position="290"/>
    </location>
</feature>
<feature type="transmembrane region" description="Helical" evidence="6">
    <location>
        <begin position="202"/>
        <end position="222"/>
    </location>
</feature>
<gene>
    <name evidence="7" type="ORF">AKJ09_10488</name>
</gene>
<dbReference type="GO" id="GO:0005886">
    <property type="term" value="C:plasma membrane"/>
    <property type="evidence" value="ECO:0007669"/>
    <property type="project" value="UniProtKB-SubCell"/>
</dbReference>
<keyword evidence="3 6" id="KW-0812">Transmembrane</keyword>
<dbReference type="EMBL" id="CP012333">
    <property type="protein sequence ID" value="AKV03825.1"/>
    <property type="molecule type" value="Genomic_DNA"/>
</dbReference>
<accession>A0A0K1QEI2</accession>
<dbReference type="STRING" id="1391654.AKJ09_10488"/>
<dbReference type="NCBIfam" id="TIGR00765">
    <property type="entry name" value="yihY_not_rbn"/>
    <property type="match status" value="1"/>
</dbReference>
<dbReference type="PIRSF" id="PIRSF035875">
    <property type="entry name" value="RNase_BN"/>
    <property type="match status" value="1"/>
</dbReference>
<feature type="transmembrane region" description="Helical" evidence="6">
    <location>
        <begin position="60"/>
        <end position="79"/>
    </location>
</feature>
<feature type="transmembrane region" description="Helical" evidence="6">
    <location>
        <begin position="234"/>
        <end position="257"/>
    </location>
</feature>
<dbReference type="Proteomes" id="UP000064967">
    <property type="component" value="Chromosome"/>
</dbReference>
<protein>
    <submittedName>
        <fullName evidence="7">Inner membrane protein YihY, formerly thought to be RNase BN</fullName>
    </submittedName>
</protein>
<feature type="transmembrane region" description="Helical" evidence="6">
    <location>
        <begin position="159"/>
        <end position="182"/>
    </location>
</feature>
<dbReference type="OrthoDB" id="5504627at2"/>
<comment type="subcellular location">
    <subcellularLocation>
        <location evidence="1">Cell membrane</location>
        <topology evidence="1">Multi-pass membrane protein</topology>
    </subcellularLocation>
</comment>
<evidence type="ECO:0000256" key="5">
    <source>
        <dbReference type="ARBA" id="ARBA00023136"/>
    </source>
</evidence>
<dbReference type="PANTHER" id="PTHR30213">
    <property type="entry name" value="INNER MEMBRANE PROTEIN YHJD"/>
    <property type="match status" value="1"/>
</dbReference>
<dbReference type="InterPro" id="IPR017039">
    <property type="entry name" value="Virul_fac_BrkB"/>
</dbReference>
<dbReference type="RefSeq" id="WP_146654530.1">
    <property type="nucleotide sequence ID" value="NZ_CP012333.1"/>
</dbReference>
<keyword evidence="5 6" id="KW-0472">Membrane</keyword>
<evidence type="ECO:0000256" key="6">
    <source>
        <dbReference type="SAM" id="Phobius"/>
    </source>
</evidence>
<keyword evidence="2" id="KW-1003">Cell membrane</keyword>
<dbReference type="Pfam" id="PF03631">
    <property type="entry name" value="Virul_fac_BrkB"/>
    <property type="match status" value="1"/>
</dbReference>
<evidence type="ECO:0000256" key="3">
    <source>
        <dbReference type="ARBA" id="ARBA00022692"/>
    </source>
</evidence>
<keyword evidence="8" id="KW-1185">Reference proteome</keyword>
<organism evidence="7 8">
    <name type="scientific">Labilithrix luteola</name>
    <dbReference type="NCBI Taxonomy" id="1391654"/>
    <lineage>
        <taxon>Bacteria</taxon>
        <taxon>Pseudomonadati</taxon>
        <taxon>Myxococcota</taxon>
        <taxon>Polyangia</taxon>
        <taxon>Polyangiales</taxon>
        <taxon>Labilitrichaceae</taxon>
        <taxon>Labilithrix</taxon>
    </lineage>
</organism>
<sequence length="301" mass="32110">MTNPSSQPSSFLVTPVLHPRGRIAPPLPTDAPRCQRVLRTVIRLGQGLVFHDAFDAAPAMAFHFFLSLLPALVFAGYVVGRFAQHDGAAVVLGPLLRNVPGSAASIIHHELERLGDAGGLAPISAVSFFWLASGGTHGLINALETVIGAPRRPWWKKRLLGLAWVVVALVVIAVASWGVVQWDVLVYAPETGKLLRAASSRALALWGSLALAVAVLAVFYRFSVTHPGGIQRRVLPGAVLAVLLWLVISWGFGLYVSTLAGYAVFYGSLAAVAVLLVWLWLTSLAILVGAELNAQLEGLRD</sequence>
<evidence type="ECO:0000256" key="2">
    <source>
        <dbReference type="ARBA" id="ARBA00022475"/>
    </source>
</evidence>
<dbReference type="AlphaFoldDB" id="A0A0K1QEI2"/>
<proteinExistence type="predicted"/>
<evidence type="ECO:0000256" key="4">
    <source>
        <dbReference type="ARBA" id="ARBA00022989"/>
    </source>
</evidence>
<name>A0A0K1QEI2_9BACT</name>
<dbReference type="PANTHER" id="PTHR30213:SF0">
    <property type="entry name" value="UPF0761 MEMBRANE PROTEIN YIHY"/>
    <property type="match status" value="1"/>
</dbReference>
<evidence type="ECO:0000313" key="7">
    <source>
        <dbReference type="EMBL" id="AKV03825.1"/>
    </source>
</evidence>
<evidence type="ECO:0000256" key="1">
    <source>
        <dbReference type="ARBA" id="ARBA00004651"/>
    </source>
</evidence>
<keyword evidence="4 6" id="KW-1133">Transmembrane helix</keyword>